<accession>L8GVA3</accession>
<reference evidence="2 3" key="1">
    <citation type="journal article" date="2013" name="Genome Biol.">
        <title>Genome of Acanthamoeba castellanii highlights extensive lateral gene transfer and early evolution of tyrosine kinase signaling.</title>
        <authorList>
            <person name="Clarke M."/>
            <person name="Lohan A.J."/>
            <person name="Liu B."/>
            <person name="Lagkouvardos I."/>
            <person name="Roy S."/>
            <person name="Zafar N."/>
            <person name="Bertelli C."/>
            <person name="Schilde C."/>
            <person name="Kianianmomeni A."/>
            <person name="Burglin T.R."/>
            <person name="Frech C."/>
            <person name="Turcotte B."/>
            <person name="Kopec K.O."/>
            <person name="Synnott J.M."/>
            <person name="Choo C."/>
            <person name="Paponov I."/>
            <person name="Finkler A."/>
            <person name="Soon Heng Tan C."/>
            <person name="Hutchins A.P."/>
            <person name="Weinmeier T."/>
            <person name="Rattei T."/>
            <person name="Chu J.S."/>
            <person name="Gimenez G."/>
            <person name="Irimia M."/>
            <person name="Rigden D.J."/>
            <person name="Fitzpatrick D.A."/>
            <person name="Lorenzo-Morales J."/>
            <person name="Bateman A."/>
            <person name="Chiu C.H."/>
            <person name="Tang P."/>
            <person name="Hegemann P."/>
            <person name="Fromm H."/>
            <person name="Raoult D."/>
            <person name="Greub G."/>
            <person name="Miranda-Saavedra D."/>
            <person name="Chen N."/>
            <person name="Nash P."/>
            <person name="Ginger M.L."/>
            <person name="Horn M."/>
            <person name="Schaap P."/>
            <person name="Caler L."/>
            <person name="Loftus B."/>
        </authorList>
    </citation>
    <scope>NUCLEOTIDE SEQUENCE [LARGE SCALE GENOMIC DNA]</scope>
    <source>
        <strain evidence="2 3">Neff</strain>
    </source>
</reference>
<dbReference type="AlphaFoldDB" id="L8GVA3"/>
<dbReference type="Proteomes" id="UP000011083">
    <property type="component" value="Unassembled WGS sequence"/>
</dbReference>
<dbReference type="GeneID" id="14918459"/>
<dbReference type="VEuPathDB" id="AmoebaDB:ACA1_057500"/>
<name>L8GVA3_ACACF</name>
<feature type="compositionally biased region" description="Polar residues" evidence="1">
    <location>
        <begin position="36"/>
        <end position="47"/>
    </location>
</feature>
<organism evidence="2 3">
    <name type="scientific">Acanthamoeba castellanii (strain ATCC 30010 / Neff)</name>
    <dbReference type="NCBI Taxonomy" id="1257118"/>
    <lineage>
        <taxon>Eukaryota</taxon>
        <taxon>Amoebozoa</taxon>
        <taxon>Discosea</taxon>
        <taxon>Longamoebia</taxon>
        <taxon>Centramoebida</taxon>
        <taxon>Acanthamoebidae</taxon>
        <taxon>Acanthamoeba</taxon>
    </lineage>
</organism>
<gene>
    <name evidence="2" type="ORF">ACA1_057500</name>
</gene>
<feature type="region of interest" description="Disordered" evidence="1">
    <location>
        <begin position="1"/>
        <end position="48"/>
    </location>
</feature>
<evidence type="ECO:0000256" key="1">
    <source>
        <dbReference type="SAM" id="MobiDB-lite"/>
    </source>
</evidence>
<sequence>MSSAQQNPPSTPTNPKVFSQFNKNPASPTDAMVSPCTKQLGGSSNLSKRAVMAAGRKNLKSEFSAMDKENSQ</sequence>
<keyword evidence="3" id="KW-1185">Reference proteome</keyword>
<dbReference type="EMBL" id="KB007974">
    <property type="protein sequence ID" value="ELR17114.1"/>
    <property type="molecule type" value="Genomic_DNA"/>
</dbReference>
<feature type="compositionally biased region" description="Polar residues" evidence="1">
    <location>
        <begin position="1"/>
        <end position="27"/>
    </location>
</feature>
<protein>
    <submittedName>
        <fullName evidence="2">Uncharacterized protein</fullName>
    </submittedName>
</protein>
<dbReference type="Pfam" id="PF05032">
    <property type="entry name" value="Spo12"/>
    <property type="match status" value="1"/>
</dbReference>
<dbReference type="RefSeq" id="XP_004339127.1">
    <property type="nucleotide sequence ID" value="XM_004339079.1"/>
</dbReference>
<dbReference type="KEGG" id="acan:ACA1_057500"/>
<dbReference type="InterPro" id="IPR007727">
    <property type="entry name" value="Spo12"/>
</dbReference>
<evidence type="ECO:0000313" key="3">
    <source>
        <dbReference type="Proteomes" id="UP000011083"/>
    </source>
</evidence>
<evidence type="ECO:0000313" key="2">
    <source>
        <dbReference type="EMBL" id="ELR17114.1"/>
    </source>
</evidence>
<proteinExistence type="predicted"/>